<evidence type="ECO:0000313" key="3">
    <source>
        <dbReference type="EMBL" id="SDR72788.1"/>
    </source>
</evidence>
<reference evidence="2 4" key="1">
    <citation type="submission" date="2016-10" db="EMBL/GenBank/DDBJ databases">
        <authorList>
            <person name="de Groot N.N."/>
        </authorList>
    </citation>
    <scope>NUCLEOTIDE SEQUENCE [LARGE SCALE GENOMIC DNA]</scope>
    <source>
        <strain evidence="2 4">DSM 15019</strain>
    </source>
</reference>
<gene>
    <name evidence="2" type="ORF">SAMN04489809_0027</name>
    <name evidence="3" type="ORF">SAMN04489809_0103</name>
</gene>
<protein>
    <submittedName>
        <fullName evidence="2">Uncharacterized protein</fullName>
    </submittedName>
</protein>
<feature type="region of interest" description="Disordered" evidence="1">
    <location>
        <begin position="28"/>
        <end position="98"/>
    </location>
</feature>
<evidence type="ECO:0000313" key="4">
    <source>
        <dbReference type="Proteomes" id="UP000182126"/>
    </source>
</evidence>
<evidence type="ECO:0000256" key="1">
    <source>
        <dbReference type="SAM" id="MobiDB-lite"/>
    </source>
</evidence>
<evidence type="ECO:0000313" key="2">
    <source>
        <dbReference type="EMBL" id="SDR70956.1"/>
    </source>
</evidence>
<dbReference type="AlphaFoldDB" id="A0A1H1L8Y1"/>
<feature type="compositionally biased region" description="Pro residues" evidence="1">
    <location>
        <begin position="68"/>
        <end position="95"/>
    </location>
</feature>
<dbReference type="Proteomes" id="UP000182126">
    <property type="component" value="Chromosome I"/>
</dbReference>
<sequence length="217" mass="23366">MKPIRSATTAAVIGATTASIVTALIFGQTLPSPEPSPTSAVAPTDEPTATTTDETHDIRVSADETEPLPEPVPDPETPPTEPEPEPTPTPTPTPDPELQVQEIGGTIRWANRYQWALVDDRAHASYGTSHVLVLKDRVRIFYEFGAAEVRDFSVTVDDEFASADVRVGASVGLTYADVFFFMGNSKKRVNPSLLSKKGANVWYSGSFNVLSPPEPAQ</sequence>
<organism evidence="2 4">
    <name type="scientific">Microbacterium paraoxydans</name>
    <dbReference type="NCBI Taxonomy" id="199592"/>
    <lineage>
        <taxon>Bacteria</taxon>
        <taxon>Bacillati</taxon>
        <taxon>Actinomycetota</taxon>
        <taxon>Actinomycetes</taxon>
        <taxon>Micrococcales</taxon>
        <taxon>Microbacteriaceae</taxon>
        <taxon>Microbacterium</taxon>
    </lineage>
</organism>
<feature type="compositionally biased region" description="Basic and acidic residues" evidence="1">
    <location>
        <begin position="53"/>
        <end position="62"/>
    </location>
</feature>
<proteinExistence type="predicted"/>
<accession>A0A1H1L8Y1</accession>
<dbReference type="EMBL" id="LT629770">
    <property type="protein sequence ID" value="SDR72788.1"/>
    <property type="molecule type" value="Genomic_DNA"/>
</dbReference>
<feature type="compositionally biased region" description="Low complexity" evidence="1">
    <location>
        <begin position="42"/>
        <end position="52"/>
    </location>
</feature>
<name>A0A1H1L8Y1_9MICO</name>
<dbReference type="EMBL" id="LT629770">
    <property type="protein sequence ID" value="SDR70956.1"/>
    <property type="molecule type" value="Genomic_DNA"/>
</dbReference>